<dbReference type="EMBL" id="JABFOF010000007">
    <property type="protein sequence ID" value="KAG2389907.1"/>
    <property type="molecule type" value="Genomic_DNA"/>
</dbReference>
<proteinExistence type="predicted"/>
<evidence type="ECO:0000313" key="1">
    <source>
        <dbReference type="EMBL" id="KAG2389907.1"/>
    </source>
</evidence>
<reference evidence="1 2" key="1">
    <citation type="submission" date="2020-05" db="EMBL/GenBank/DDBJ databases">
        <title>Vigna angularis (adzuki bean) Var. LongXiaoDou No. 4 denovo assembly.</title>
        <authorList>
            <person name="Xiang H."/>
        </authorList>
    </citation>
    <scope>NUCLEOTIDE SEQUENCE [LARGE SCALE GENOMIC DNA]</scope>
    <source>
        <tissue evidence="1">Leaf</tissue>
    </source>
</reference>
<name>A0A8T0JYV4_PHAAN</name>
<dbReference type="AlphaFoldDB" id="A0A8T0JYV4"/>
<gene>
    <name evidence="1" type="ORF">HKW66_Vig0179800</name>
</gene>
<organism evidence="1 2">
    <name type="scientific">Phaseolus angularis</name>
    <name type="common">Azuki bean</name>
    <name type="synonym">Vigna angularis</name>
    <dbReference type="NCBI Taxonomy" id="3914"/>
    <lineage>
        <taxon>Eukaryota</taxon>
        <taxon>Viridiplantae</taxon>
        <taxon>Streptophyta</taxon>
        <taxon>Embryophyta</taxon>
        <taxon>Tracheophyta</taxon>
        <taxon>Spermatophyta</taxon>
        <taxon>Magnoliopsida</taxon>
        <taxon>eudicotyledons</taxon>
        <taxon>Gunneridae</taxon>
        <taxon>Pentapetalae</taxon>
        <taxon>rosids</taxon>
        <taxon>fabids</taxon>
        <taxon>Fabales</taxon>
        <taxon>Fabaceae</taxon>
        <taxon>Papilionoideae</taxon>
        <taxon>50 kb inversion clade</taxon>
        <taxon>NPAAA clade</taxon>
        <taxon>indigoferoid/millettioid clade</taxon>
        <taxon>Phaseoleae</taxon>
        <taxon>Vigna</taxon>
    </lineage>
</organism>
<evidence type="ECO:0000313" key="2">
    <source>
        <dbReference type="Proteomes" id="UP000743370"/>
    </source>
</evidence>
<sequence>MEFWMGKSARSLAGHVRSTRCASSLVSGKERCIQKSNLIAATLFHLLGEKDGLLGEQPSFLKKPESL</sequence>
<protein>
    <submittedName>
        <fullName evidence="1">Uncharacterized protein</fullName>
    </submittedName>
</protein>
<comment type="caution">
    <text evidence="1">The sequence shown here is derived from an EMBL/GenBank/DDBJ whole genome shotgun (WGS) entry which is preliminary data.</text>
</comment>
<accession>A0A8T0JYV4</accession>
<dbReference type="Proteomes" id="UP000743370">
    <property type="component" value="Unassembled WGS sequence"/>
</dbReference>